<feature type="compositionally biased region" description="Low complexity" evidence="1">
    <location>
        <begin position="261"/>
        <end position="275"/>
    </location>
</feature>
<keyword evidence="2" id="KW-0732">Signal</keyword>
<feature type="region of interest" description="Disordered" evidence="1">
    <location>
        <begin position="146"/>
        <end position="181"/>
    </location>
</feature>
<feature type="compositionally biased region" description="Basic residues" evidence="1">
    <location>
        <begin position="251"/>
        <end position="260"/>
    </location>
</feature>
<feature type="chain" id="PRO_5022846135" evidence="2">
    <location>
        <begin position="19"/>
        <end position="307"/>
    </location>
</feature>
<gene>
    <name evidence="3" type="ORF">FA15DRAFT_703325</name>
</gene>
<evidence type="ECO:0000256" key="1">
    <source>
        <dbReference type="SAM" id="MobiDB-lite"/>
    </source>
</evidence>
<name>A0A5C3KZN4_COPMA</name>
<feature type="compositionally biased region" description="Gly residues" evidence="1">
    <location>
        <begin position="298"/>
        <end position="307"/>
    </location>
</feature>
<dbReference type="AlphaFoldDB" id="A0A5C3KZN4"/>
<feature type="signal peptide" evidence="2">
    <location>
        <begin position="1"/>
        <end position="18"/>
    </location>
</feature>
<proteinExistence type="predicted"/>
<sequence length="307" mass="33077">MFFAFFRFLLAFFRNALRRPPQDIEMQATDDDKLLDLLVQFPLPPRKQDISLPLPVSRTDPVASATFASSRRSHVRRSSFSAYPACLANPFKPPPPPPPARRLSLVWFTARSHDDRDWRSYMSTILTSFKEVDLQDTDARDVFEGDTSLSSVSGSLPAASASDCSIPAESKTPSTSPSNSYSHYDDALDGFSSSSSYACAYDTSDFFDSLLADCNSPDPASVPDTPETESACAPATAASAPPARALPARSNSKHGAKPRRASAIASVVRRQSLAARARRGRRPASEVPAMPAMPAAGLGSGKDGTRV</sequence>
<accession>A0A5C3KZN4</accession>
<feature type="compositionally biased region" description="Low complexity" evidence="1">
    <location>
        <begin position="228"/>
        <end position="249"/>
    </location>
</feature>
<keyword evidence="4" id="KW-1185">Reference proteome</keyword>
<dbReference type="EMBL" id="ML210181">
    <property type="protein sequence ID" value="TFK25874.1"/>
    <property type="molecule type" value="Genomic_DNA"/>
</dbReference>
<feature type="compositionally biased region" description="Polar residues" evidence="1">
    <location>
        <begin position="171"/>
        <end position="181"/>
    </location>
</feature>
<feature type="compositionally biased region" description="Low complexity" evidence="1">
    <location>
        <begin position="285"/>
        <end position="296"/>
    </location>
</feature>
<reference evidence="3 4" key="1">
    <citation type="journal article" date="2019" name="Nat. Ecol. Evol.">
        <title>Megaphylogeny resolves global patterns of mushroom evolution.</title>
        <authorList>
            <person name="Varga T."/>
            <person name="Krizsan K."/>
            <person name="Foldi C."/>
            <person name="Dima B."/>
            <person name="Sanchez-Garcia M."/>
            <person name="Sanchez-Ramirez S."/>
            <person name="Szollosi G.J."/>
            <person name="Szarkandi J.G."/>
            <person name="Papp V."/>
            <person name="Albert L."/>
            <person name="Andreopoulos W."/>
            <person name="Angelini C."/>
            <person name="Antonin V."/>
            <person name="Barry K.W."/>
            <person name="Bougher N.L."/>
            <person name="Buchanan P."/>
            <person name="Buyck B."/>
            <person name="Bense V."/>
            <person name="Catcheside P."/>
            <person name="Chovatia M."/>
            <person name="Cooper J."/>
            <person name="Damon W."/>
            <person name="Desjardin D."/>
            <person name="Finy P."/>
            <person name="Geml J."/>
            <person name="Haridas S."/>
            <person name="Hughes K."/>
            <person name="Justo A."/>
            <person name="Karasinski D."/>
            <person name="Kautmanova I."/>
            <person name="Kiss B."/>
            <person name="Kocsube S."/>
            <person name="Kotiranta H."/>
            <person name="LaButti K.M."/>
            <person name="Lechner B.E."/>
            <person name="Liimatainen K."/>
            <person name="Lipzen A."/>
            <person name="Lukacs Z."/>
            <person name="Mihaltcheva S."/>
            <person name="Morgado L.N."/>
            <person name="Niskanen T."/>
            <person name="Noordeloos M.E."/>
            <person name="Ohm R.A."/>
            <person name="Ortiz-Santana B."/>
            <person name="Ovrebo C."/>
            <person name="Racz N."/>
            <person name="Riley R."/>
            <person name="Savchenko A."/>
            <person name="Shiryaev A."/>
            <person name="Soop K."/>
            <person name="Spirin V."/>
            <person name="Szebenyi C."/>
            <person name="Tomsovsky M."/>
            <person name="Tulloss R.E."/>
            <person name="Uehling J."/>
            <person name="Grigoriev I.V."/>
            <person name="Vagvolgyi C."/>
            <person name="Papp T."/>
            <person name="Martin F.M."/>
            <person name="Miettinen O."/>
            <person name="Hibbett D.S."/>
            <person name="Nagy L.G."/>
        </authorList>
    </citation>
    <scope>NUCLEOTIDE SEQUENCE [LARGE SCALE GENOMIC DNA]</scope>
    <source>
        <strain evidence="3 4">CBS 121175</strain>
    </source>
</reference>
<feature type="region of interest" description="Disordered" evidence="1">
    <location>
        <begin position="218"/>
        <end position="307"/>
    </location>
</feature>
<evidence type="ECO:0000313" key="4">
    <source>
        <dbReference type="Proteomes" id="UP000307440"/>
    </source>
</evidence>
<organism evidence="3 4">
    <name type="scientific">Coprinopsis marcescibilis</name>
    <name type="common">Agaric fungus</name>
    <name type="synonym">Psathyrella marcescibilis</name>
    <dbReference type="NCBI Taxonomy" id="230819"/>
    <lineage>
        <taxon>Eukaryota</taxon>
        <taxon>Fungi</taxon>
        <taxon>Dikarya</taxon>
        <taxon>Basidiomycota</taxon>
        <taxon>Agaricomycotina</taxon>
        <taxon>Agaricomycetes</taxon>
        <taxon>Agaricomycetidae</taxon>
        <taxon>Agaricales</taxon>
        <taxon>Agaricineae</taxon>
        <taxon>Psathyrellaceae</taxon>
        <taxon>Coprinopsis</taxon>
    </lineage>
</organism>
<dbReference type="Proteomes" id="UP000307440">
    <property type="component" value="Unassembled WGS sequence"/>
</dbReference>
<evidence type="ECO:0000256" key="2">
    <source>
        <dbReference type="SAM" id="SignalP"/>
    </source>
</evidence>
<protein>
    <submittedName>
        <fullName evidence="3">Uncharacterized protein</fullName>
    </submittedName>
</protein>
<evidence type="ECO:0000313" key="3">
    <source>
        <dbReference type="EMBL" id="TFK25874.1"/>
    </source>
</evidence>